<keyword evidence="1" id="KW-0812">Transmembrane</keyword>
<dbReference type="InterPro" id="IPR012171">
    <property type="entry name" value="Fatty_acid_desaturase"/>
</dbReference>
<dbReference type="PANTHER" id="PTHR19353">
    <property type="entry name" value="FATTY ACID DESATURASE 2"/>
    <property type="match status" value="1"/>
</dbReference>
<dbReference type="SMART" id="SM01117">
    <property type="entry name" value="Cyt-b5"/>
    <property type="match status" value="1"/>
</dbReference>
<dbReference type="InterPro" id="IPR005804">
    <property type="entry name" value="FA_desaturase_dom"/>
</dbReference>
<keyword evidence="1" id="KW-0472">Membrane</keyword>
<dbReference type="InterPro" id="IPR001199">
    <property type="entry name" value="Cyt_B5-like_heme/steroid-bd"/>
</dbReference>
<evidence type="ECO:0000256" key="1">
    <source>
        <dbReference type="SAM" id="Phobius"/>
    </source>
</evidence>
<dbReference type="AlphaFoldDB" id="A0A9N8E1S7"/>
<reference evidence="3" key="1">
    <citation type="submission" date="2020-06" db="EMBL/GenBank/DDBJ databases">
        <authorList>
            <consortium name="Plant Systems Biology data submission"/>
        </authorList>
    </citation>
    <scope>NUCLEOTIDE SEQUENCE</scope>
    <source>
        <strain evidence="3">D6</strain>
    </source>
</reference>
<dbReference type="SUPFAM" id="SSF55856">
    <property type="entry name" value="Cytochrome b5-like heme/steroid binding domain"/>
    <property type="match status" value="1"/>
</dbReference>
<dbReference type="PROSITE" id="PS50255">
    <property type="entry name" value="CYTOCHROME_B5_2"/>
    <property type="match status" value="1"/>
</dbReference>
<dbReference type="PANTHER" id="PTHR19353:SF19">
    <property type="entry name" value="DELTA(5) FATTY ACID DESATURASE C-RELATED"/>
    <property type="match status" value="1"/>
</dbReference>
<name>A0A9N8E1S7_9STRA</name>
<dbReference type="GO" id="GO:0016020">
    <property type="term" value="C:membrane"/>
    <property type="evidence" value="ECO:0007669"/>
    <property type="project" value="TreeGrafter"/>
</dbReference>
<evidence type="ECO:0000313" key="4">
    <source>
        <dbReference type="Proteomes" id="UP001153069"/>
    </source>
</evidence>
<sequence>MTSKNGGSTGTSTLLEEKEIEYSIQDVEQHNTVHDFWTVVDGVVYDLTGMHHPGGSIIMGAAGADCSVLFHTYHLMGPEKAQAVLQRRKIGVLKGGARIEMGDFYRACAKQVRETLKDKPRRPAAAKFLFFLDMAIKMSLVVAAFFLNPATTPLWLLIVIHLAIPQMNFMRVGGQCHANGHMQLFKSDKSTSWAEFLGLCMGGLPSWALPNPSKNQYKKINKPLSVSRDEYKYGHIGRLGEHAIIHHTQGGEIQHDTDFLTISFMKLLRLSEAQPFRLWHSIQANFWVRVLYDTLGEVVESTLIATSCFRLVYIVRRLLPQGEYRRALGLVCAILTSIPASWCYLAFPCSSHPHAINIFLAIAVCKEYFGFLGSHAFFAQHKWNYFATESMINKDWGRHNAQSCSSWWPQGMDLVMLPVLWGNPKGCTPATLSFHLEHTLFPGVCYLYYPEIAPVVRQVCQEYGVQYNGLYSMADVVKARLDMLEHYSTVAPKTKTP</sequence>
<gene>
    <name evidence="3" type="ORF">SEMRO_445_G144540.1</name>
</gene>
<proteinExistence type="predicted"/>
<keyword evidence="1" id="KW-1133">Transmembrane helix</keyword>
<evidence type="ECO:0000313" key="3">
    <source>
        <dbReference type="EMBL" id="CAB9510635.1"/>
    </source>
</evidence>
<dbReference type="Pfam" id="PF00173">
    <property type="entry name" value="Cyt-b5"/>
    <property type="match status" value="1"/>
</dbReference>
<organism evidence="3 4">
    <name type="scientific">Seminavis robusta</name>
    <dbReference type="NCBI Taxonomy" id="568900"/>
    <lineage>
        <taxon>Eukaryota</taxon>
        <taxon>Sar</taxon>
        <taxon>Stramenopiles</taxon>
        <taxon>Ochrophyta</taxon>
        <taxon>Bacillariophyta</taxon>
        <taxon>Bacillariophyceae</taxon>
        <taxon>Bacillariophycidae</taxon>
        <taxon>Naviculales</taxon>
        <taxon>Naviculaceae</taxon>
        <taxon>Seminavis</taxon>
    </lineage>
</organism>
<evidence type="ECO:0000259" key="2">
    <source>
        <dbReference type="PROSITE" id="PS50255"/>
    </source>
</evidence>
<dbReference type="Pfam" id="PF00487">
    <property type="entry name" value="FA_desaturase"/>
    <property type="match status" value="1"/>
</dbReference>
<dbReference type="GO" id="GO:0006636">
    <property type="term" value="P:unsaturated fatty acid biosynthetic process"/>
    <property type="evidence" value="ECO:0007669"/>
    <property type="project" value="UniProtKB-ARBA"/>
</dbReference>
<accession>A0A9N8E1S7</accession>
<feature type="domain" description="Cytochrome b5 heme-binding" evidence="2">
    <location>
        <begin position="19"/>
        <end position="94"/>
    </location>
</feature>
<dbReference type="Proteomes" id="UP001153069">
    <property type="component" value="Unassembled WGS sequence"/>
</dbReference>
<dbReference type="OrthoDB" id="197227at2759"/>
<dbReference type="EMBL" id="CAICTM010000444">
    <property type="protein sequence ID" value="CAB9510635.1"/>
    <property type="molecule type" value="Genomic_DNA"/>
</dbReference>
<keyword evidence="4" id="KW-1185">Reference proteome</keyword>
<dbReference type="GO" id="GO:0042759">
    <property type="term" value="P:long-chain fatty acid biosynthetic process"/>
    <property type="evidence" value="ECO:0007669"/>
    <property type="project" value="UniProtKB-ARBA"/>
</dbReference>
<dbReference type="GO" id="GO:0016717">
    <property type="term" value="F:oxidoreductase activity, acting on paired donors, with oxidation of a pair of donors resulting in the reduction of molecular oxygen to two molecules of water"/>
    <property type="evidence" value="ECO:0007669"/>
    <property type="project" value="TreeGrafter"/>
</dbReference>
<dbReference type="Gene3D" id="3.10.120.10">
    <property type="entry name" value="Cytochrome b5-like heme/steroid binding domain"/>
    <property type="match status" value="1"/>
</dbReference>
<comment type="caution">
    <text evidence="3">The sequence shown here is derived from an EMBL/GenBank/DDBJ whole genome shotgun (WGS) entry which is preliminary data.</text>
</comment>
<protein>
    <submittedName>
        <fullName evidence="3">Acyl-lipid (8-3)-desaturase</fullName>
    </submittedName>
</protein>
<feature type="transmembrane region" description="Helical" evidence="1">
    <location>
        <begin position="327"/>
        <end position="347"/>
    </location>
</feature>
<dbReference type="InterPro" id="IPR036400">
    <property type="entry name" value="Cyt_B5-like_heme/steroid_sf"/>
</dbReference>